<protein>
    <submittedName>
        <fullName evidence="1">Uncharacterized protein</fullName>
    </submittedName>
</protein>
<name>A0A854A5W8_9PSED</name>
<proteinExistence type="predicted"/>
<organism evidence="1 2">
    <name type="scientific">Pseudomonas versuta</name>
    <dbReference type="NCBI Taxonomy" id="1788301"/>
    <lineage>
        <taxon>Bacteria</taxon>
        <taxon>Pseudomonadati</taxon>
        <taxon>Pseudomonadota</taxon>
        <taxon>Gammaproteobacteria</taxon>
        <taxon>Pseudomonadales</taxon>
        <taxon>Pseudomonadaceae</taxon>
        <taxon>Pseudomonas</taxon>
    </lineage>
</organism>
<accession>A0A854A5W8</accession>
<evidence type="ECO:0000313" key="1">
    <source>
        <dbReference type="EMBL" id="OKA27994.1"/>
    </source>
</evidence>
<dbReference type="Proteomes" id="UP000185990">
    <property type="component" value="Unassembled WGS sequence"/>
</dbReference>
<dbReference type="EMBL" id="MPJD01000006">
    <property type="protein sequence ID" value="OKA27994.1"/>
    <property type="molecule type" value="Genomic_DNA"/>
</dbReference>
<evidence type="ECO:0000313" key="2">
    <source>
        <dbReference type="Proteomes" id="UP000185990"/>
    </source>
</evidence>
<comment type="caution">
    <text evidence="1">The sequence shown here is derived from an EMBL/GenBank/DDBJ whole genome shotgun (WGS) entry which is preliminary data.</text>
</comment>
<sequence>MPTNEQGSTTSSQGWAGSLGGAQCAVAAVTTIAVAYGAYKVIGGWFASGSEGPLFNPLELQHWKNLGPDRELIHVVQARYLHSSPLYKENAAEVLKSWDIISASLVDASLIKTTAAAERYTGLGGAVGFMFEVAPQNILGTHPHDISFTEGVKGWDVVGDCLKRSPNNPHFKRLMSPDDLLNRRNSGHLWTTFWGGDYNEVLVFARAGVKTYDGYPATEHLKLKGVVIIPGAGTGVATTEQVTAAHKLKDLNRNLPVYAVEKGRFVVRIP</sequence>
<reference evidence="1 2" key="1">
    <citation type="submission" date="2016-11" db="EMBL/GenBank/DDBJ databases">
        <title>Draft genome of Pseudomonas versuta A4R1.12.</title>
        <authorList>
            <person name="See-Too W.-S."/>
        </authorList>
    </citation>
    <scope>NUCLEOTIDE SEQUENCE [LARGE SCALE GENOMIC DNA]</scope>
    <source>
        <strain evidence="1 2">A4R1.12</strain>
    </source>
</reference>
<gene>
    <name evidence="1" type="ORF">BOH74_04080</name>
</gene>
<dbReference type="AlphaFoldDB" id="A0A854A5W8"/>
<dbReference type="RefSeq" id="WP_073509017.1">
    <property type="nucleotide sequence ID" value="NZ_MPJD01000006.1"/>
</dbReference>